<accession>A0A5A7R7X0</accession>
<gene>
    <name evidence="2" type="ORF">STAS_31073</name>
</gene>
<reference evidence="3" key="1">
    <citation type="journal article" date="2019" name="Curr. Biol.">
        <title>Genome Sequence of Striga asiatica Provides Insight into the Evolution of Plant Parasitism.</title>
        <authorList>
            <person name="Yoshida S."/>
            <person name="Kim S."/>
            <person name="Wafula E.K."/>
            <person name="Tanskanen J."/>
            <person name="Kim Y.M."/>
            <person name="Honaas L."/>
            <person name="Yang Z."/>
            <person name="Spallek T."/>
            <person name="Conn C.E."/>
            <person name="Ichihashi Y."/>
            <person name="Cheong K."/>
            <person name="Cui S."/>
            <person name="Der J.P."/>
            <person name="Gundlach H."/>
            <person name="Jiao Y."/>
            <person name="Hori C."/>
            <person name="Ishida J.K."/>
            <person name="Kasahara H."/>
            <person name="Kiba T."/>
            <person name="Kim M.S."/>
            <person name="Koo N."/>
            <person name="Laohavisit A."/>
            <person name="Lee Y.H."/>
            <person name="Lumba S."/>
            <person name="McCourt P."/>
            <person name="Mortimer J.C."/>
            <person name="Mutuku J.M."/>
            <person name="Nomura T."/>
            <person name="Sasaki-Sekimoto Y."/>
            <person name="Seto Y."/>
            <person name="Wang Y."/>
            <person name="Wakatake T."/>
            <person name="Sakakibara H."/>
            <person name="Demura T."/>
            <person name="Yamaguchi S."/>
            <person name="Yoneyama K."/>
            <person name="Manabe R.I."/>
            <person name="Nelson D.C."/>
            <person name="Schulman A.H."/>
            <person name="Timko M.P."/>
            <person name="dePamphilis C.W."/>
            <person name="Choi D."/>
            <person name="Shirasu K."/>
        </authorList>
    </citation>
    <scope>NUCLEOTIDE SEQUENCE [LARGE SCALE GENOMIC DNA]</scope>
    <source>
        <strain evidence="3">cv. UVA1</strain>
    </source>
</reference>
<evidence type="ECO:0000256" key="1">
    <source>
        <dbReference type="SAM" id="MobiDB-lite"/>
    </source>
</evidence>
<proteinExistence type="predicted"/>
<dbReference type="EMBL" id="BKCP01010626">
    <property type="protein sequence ID" value="GER53536.1"/>
    <property type="molecule type" value="Genomic_DNA"/>
</dbReference>
<evidence type="ECO:0000313" key="2">
    <source>
        <dbReference type="EMBL" id="GER53536.1"/>
    </source>
</evidence>
<dbReference type="AlphaFoldDB" id="A0A5A7R7X0"/>
<comment type="caution">
    <text evidence="2">The sequence shown here is derived from an EMBL/GenBank/DDBJ whole genome shotgun (WGS) entry which is preliminary data.</text>
</comment>
<protein>
    <submittedName>
        <fullName evidence="2">Aspartate--tRNA ligase</fullName>
    </submittedName>
</protein>
<organism evidence="2 3">
    <name type="scientific">Striga asiatica</name>
    <name type="common">Asiatic witchweed</name>
    <name type="synonym">Buchnera asiatica</name>
    <dbReference type="NCBI Taxonomy" id="4170"/>
    <lineage>
        <taxon>Eukaryota</taxon>
        <taxon>Viridiplantae</taxon>
        <taxon>Streptophyta</taxon>
        <taxon>Embryophyta</taxon>
        <taxon>Tracheophyta</taxon>
        <taxon>Spermatophyta</taxon>
        <taxon>Magnoliopsida</taxon>
        <taxon>eudicotyledons</taxon>
        <taxon>Gunneridae</taxon>
        <taxon>Pentapetalae</taxon>
        <taxon>asterids</taxon>
        <taxon>lamiids</taxon>
        <taxon>Lamiales</taxon>
        <taxon>Orobanchaceae</taxon>
        <taxon>Buchnereae</taxon>
        <taxon>Striga</taxon>
    </lineage>
</organism>
<dbReference type="GO" id="GO:0016874">
    <property type="term" value="F:ligase activity"/>
    <property type="evidence" value="ECO:0007669"/>
    <property type="project" value="UniProtKB-KW"/>
</dbReference>
<sequence>MATNHRIFLLKPLSQLPDFRVHPCREPDLRILPSLRPLVSPHLPVFNILLIILNLLNHVMVERVKRPLESNVHKIRQVAQHKNPKGIDLKSIRELAIDKEEEIPGDDTSPDENMLYPGEVGHGKGNLGIYGPDDTCHHGSPHGNHVGRLATGSESLVVIDYDVEEEDDEGCVEAIGHPPEYPLPVEEEVLRALLVKGRELHQSTSCSKTPREMTGNDVRTTLNSSMYQSSYTDCPEKPANASK</sequence>
<dbReference type="Proteomes" id="UP000325081">
    <property type="component" value="Unassembled WGS sequence"/>
</dbReference>
<feature type="region of interest" description="Disordered" evidence="1">
    <location>
        <begin position="222"/>
        <end position="243"/>
    </location>
</feature>
<keyword evidence="2" id="KW-0436">Ligase</keyword>
<keyword evidence="3" id="KW-1185">Reference proteome</keyword>
<name>A0A5A7R7X0_STRAF</name>
<evidence type="ECO:0000313" key="3">
    <source>
        <dbReference type="Proteomes" id="UP000325081"/>
    </source>
</evidence>
<feature type="compositionally biased region" description="Polar residues" evidence="1">
    <location>
        <begin position="222"/>
        <end position="232"/>
    </location>
</feature>